<organism evidence="14 15">
    <name type="scientific">Dioscorea zingiberensis</name>
    <dbReference type="NCBI Taxonomy" id="325984"/>
    <lineage>
        <taxon>Eukaryota</taxon>
        <taxon>Viridiplantae</taxon>
        <taxon>Streptophyta</taxon>
        <taxon>Embryophyta</taxon>
        <taxon>Tracheophyta</taxon>
        <taxon>Spermatophyta</taxon>
        <taxon>Magnoliopsida</taxon>
        <taxon>Liliopsida</taxon>
        <taxon>Dioscoreales</taxon>
        <taxon>Dioscoreaceae</taxon>
        <taxon>Dioscorea</taxon>
    </lineage>
</organism>
<keyword evidence="7" id="KW-0460">Magnesium</keyword>
<comment type="cofactor">
    <cofactor evidence="1">
        <name>Mn(2+)</name>
        <dbReference type="ChEBI" id="CHEBI:29035"/>
    </cofactor>
</comment>
<reference evidence="14" key="2">
    <citation type="journal article" date="2022" name="Hortic Res">
        <title>The genome of Dioscorea zingiberensis sheds light on the biosynthesis, origin and evolution of the medicinally important diosgenin saponins.</title>
        <authorList>
            <person name="Li Y."/>
            <person name="Tan C."/>
            <person name="Li Z."/>
            <person name="Guo J."/>
            <person name="Li S."/>
            <person name="Chen X."/>
            <person name="Wang C."/>
            <person name="Dai X."/>
            <person name="Yang H."/>
            <person name="Song W."/>
            <person name="Hou L."/>
            <person name="Xu J."/>
            <person name="Tong Z."/>
            <person name="Xu A."/>
            <person name="Yuan X."/>
            <person name="Wang W."/>
            <person name="Yang Q."/>
            <person name="Chen L."/>
            <person name="Sun Z."/>
            <person name="Wang K."/>
            <person name="Pan B."/>
            <person name="Chen J."/>
            <person name="Bao Y."/>
            <person name="Liu F."/>
            <person name="Qi X."/>
            <person name="Gang D.R."/>
            <person name="Wen J."/>
            <person name="Li J."/>
        </authorList>
    </citation>
    <scope>NUCLEOTIDE SEQUENCE</scope>
    <source>
        <strain evidence="14">Dzin_1.0</strain>
    </source>
</reference>
<dbReference type="SMART" id="SM00332">
    <property type="entry name" value="PP2Cc"/>
    <property type="match status" value="1"/>
</dbReference>
<dbReference type="PANTHER" id="PTHR47992">
    <property type="entry name" value="PROTEIN PHOSPHATASE"/>
    <property type="match status" value="1"/>
</dbReference>
<dbReference type="Proteomes" id="UP001085076">
    <property type="component" value="Miscellaneous, Linkage group lg01"/>
</dbReference>
<feature type="domain" description="PPM-type phosphatase" evidence="13">
    <location>
        <begin position="101"/>
        <end position="373"/>
    </location>
</feature>
<evidence type="ECO:0000256" key="10">
    <source>
        <dbReference type="ARBA" id="ARBA00047761"/>
    </source>
</evidence>
<evidence type="ECO:0000313" key="14">
    <source>
        <dbReference type="EMBL" id="KAJ0985909.1"/>
    </source>
</evidence>
<evidence type="ECO:0000256" key="3">
    <source>
        <dbReference type="ARBA" id="ARBA00006702"/>
    </source>
</evidence>
<feature type="compositionally biased region" description="Basic and acidic residues" evidence="12">
    <location>
        <begin position="52"/>
        <end position="69"/>
    </location>
</feature>
<evidence type="ECO:0000256" key="9">
    <source>
        <dbReference type="ARBA" id="ARBA00023211"/>
    </source>
</evidence>
<dbReference type="InterPro" id="IPR015655">
    <property type="entry name" value="PP2C"/>
</dbReference>
<protein>
    <recommendedName>
        <fullName evidence="4">protein-serine/threonine phosphatase</fullName>
        <ecNumber evidence="4">3.1.3.16</ecNumber>
    </recommendedName>
</protein>
<evidence type="ECO:0000259" key="13">
    <source>
        <dbReference type="PROSITE" id="PS51746"/>
    </source>
</evidence>
<dbReference type="GO" id="GO:0004722">
    <property type="term" value="F:protein serine/threonine phosphatase activity"/>
    <property type="evidence" value="ECO:0007669"/>
    <property type="project" value="UniProtKB-EC"/>
</dbReference>
<evidence type="ECO:0000256" key="12">
    <source>
        <dbReference type="SAM" id="MobiDB-lite"/>
    </source>
</evidence>
<gene>
    <name evidence="14" type="ORF">J5N97_004265</name>
</gene>
<evidence type="ECO:0000313" key="15">
    <source>
        <dbReference type="Proteomes" id="UP001085076"/>
    </source>
</evidence>
<sequence>MAHCKREGHHQDEDPLAKRSKVSDSSVESDEEKINLGSHISVNDHPTLAETNAHKGSNDEQVDSRDHKENQMHNVNLSPEDKALCNSEVLKPQVGKLFCIEADAAEDKGSRHAMEDAWVVLPDASLEFPGKLRCAHFAIYDGHGGRLAAEFAQKNLHPNVLSAGLPRELMDIKAAKRAILEGFQRTDESLLQESTKGNWQDGATAVCLWILGQTVLVANIGDAKAVLARSSDGCQISSEAGSTLKAILLTREHKAIYPQERARIQKAGGTVGANGRLQGRLEVSRAFGDRHFKKVGVIATPDIHSFELTEKEQFIILGCDGLWGVFGPSDAVNFVQKQLKEKSSATTAARRLVREAVRERRCKDNCTAIVIVFRHN</sequence>
<reference evidence="14" key="1">
    <citation type="submission" date="2021-03" db="EMBL/GenBank/DDBJ databases">
        <authorList>
            <person name="Li Z."/>
            <person name="Yang C."/>
        </authorList>
    </citation>
    <scope>NUCLEOTIDE SEQUENCE</scope>
    <source>
        <strain evidence="14">Dzin_1.0</strain>
        <tissue evidence="14">Leaf</tissue>
    </source>
</reference>
<keyword evidence="6" id="KW-0378">Hydrolase</keyword>
<evidence type="ECO:0000256" key="4">
    <source>
        <dbReference type="ARBA" id="ARBA00013081"/>
    </source>
</evidence>
<evidence type="ECO:0000256" key="2">
    <source>
        <dbReference type="ARBA" id="ARBA00001946"/>
    </source>
</evidence>
<comment type="catalytic activity">
    <reaction evidence="10">
        <text>O-phospho-L-seryl-[protein] + H2O = L-seryl-[protein] + phosphate</text>
        <dbReference type="Rhea" id="RHEA:20629"/>
        <dbReference type="Rhea" id="RHEA-COMP:9863"/>
        <dbReference type="Rhea" id="RHEA-COMP:11604"/>
        <dbReference type="ChEBI" id="CHEBI:15377"/>
        <dbReference type="ChEBI" id="CHEBI:29999"/>
        <dbReference type="ChEBI" id="CHEBI:43474"/>
        <dbReference type="ChEBI" id="CHEBI:83421"/>
        <dbReference type="EC" id="3.1.3.16"/>
    </reaction>
</comment>
<evidence type="ECO:0000256" key="1">
    <source>
        <dbReference type="ARBA" id="ARBA00001936"/>
    </source>
</evidence>
<dbReference type="EC" id="3.1.3.16" evidence="4"/>
<evidence type="ECO:0000256" key="5">
    <source>
        <dbReference type="ARBA" id="ARBA00022723"/>
    </source>
</evidence>
<dbReference type="OrthoDB" id="10264738at2759"/>
<dbReference type="Gene3D" id="3.60.40.10">
    <property type="entry name" value="PPM-type phosphatase domain"/>
    <property type="match status" value="1"/>
</dbReference>
<comment type="similarity">
    <text evidence="3">Belongs to the PP2C family.</text>
</comment>
<keyword evidence="8" id="KW-0904">Protein phosphatase</keyword>
<dbReference type="CDD" id="cd00143">
    <property type="entry name" value="PP2Cc"/>
    <property type="match status" value="1"/>
</dbReference>
<evidence type="ECO:0000256" key="7">
    <source>
        <dbReference type="ARBA" id="ARBA00022842"/>
    </source>
</evidence>
<dbReference type="SUPFAM" id="SSF81606">
    <property type="entry name" value="PP2C-like"/>
    <property type="match status" value="1"/>
</dbReference>
<accession>A0A9D5HR78</accession>
<name>A0A9D5HR78_9LILI</name>
<dbReference type="FunFam" id="3.60.40.10:FF:000061">
    <property type="entry name" value="Probable protein phosphatase 2C 67"/>
    <property type="match status" value="1"/>
</dbReference>
<evidence type="ECO:0000256" key="8">
    <source>
        <dbReference type="ARBA" id="ARBA00022912"/>
    </source>
</evidence>
<dbReference type="PROSITE" id="PS51746">
    <property type="entry name" value="PPM_2"/>
    <property type="match status" value="1"/>
</dbReference>
<comment type="caution">
    <text evidence="14">The sequence shown here is derived from an EMBL/GenBank/DDBJ whole genome shotgun (WGS) entry which is preliminary data.</text>
</comment>
<comment type="catalytic activity">
    <reaction evidence="11">
        <text>O-phospho-L-threonyl-[protein] + H2O = L-threonyl-[protein] + phosphate</text>
        <dbReference type="Rhea" id="RHEA:47004"/>
        <dbReference type="Rhea" id="RHEA-COMP:11060"/>
        <dbReference type="Rhea" id="RHEA-COMP:11605"/>
        <dbReference type="ChEBI" id="CHEBI:15377"/>
        <dbReference type="ChEBI" id="CHEBI:30013"/>
        <dbReference type="ChEBI" id="CHEBI:43474"/>
        <dbReference type="ChEBI" id="CHEBI:61977"/>
        <dbReference type="EC" id="3.1.3.16"/>
    </reaction>
</comment>
<evidence type="ECO:0000256" key="11">
    <source>
        <dbReference type="ARBA" id="ARBA00048336"/>
    </source>
</evidence>
<dbReference type="EMBL" id="JAGGNH010000001">
    <property type="protein sequence ID" value="KAJ0985909.1"/>
    <property type="molecule type" value="Genomic_DNA"/>
</dbReference>
<dbReference type="InterPro" id="IPR036457">
    <property type="entry name" value="PPM-type-like_dom_sf"/>
</dbReference>
<dbReference type="GO" id="GO:0046872">
    <property type="term" value="F:metal ion binding"/>
    <property type="evidence" value="ECO:0007669"/>
    <property type="project" value="UniProtKB-KW"/>
</dbReference>
<keyword evidence="15" id="KW-1185">Reference proteome</keyword>
<proteinExistence type="inferred from homology"/>
<dbReference type="Pfam" id="PF00481">
    <property type="entry name" value="PP2C"/>
    <property type="match status" value="1"/>
</dbReference>
<comment type="cofactor">
    <cofactor evidence="2">
        <name>Mg(2+)</name>
        <dbReference type="ChEBI" id="CHEBI:18420"/>
    </cofactor>
</comment>
<evidence type="ECO:0000256" key="6">
    <source>
        <dbReference type="ARBA" id="ARBA00022801"/>
    </source>
</evidence>
<feature type="region of interest" description="Disordered" evidence="12">
    <location>
        <begin position="1"/>
        <end position="69"/>
    </location>
</feature>
<keyword evidence="5" id="KW-0479">Metal-binding</keyword>
<dbReference type="InterPro" id="IPR001932">
    <property type="entry name" value="PPM-type_phosphatase-like_dom"/>
</dbReference>
<keyword evidence="9" id="KW-0464">Manganese</keyword>
<dbReference type="AlphaFoldDB" id="A0A9D5HR78"/>